<dbReference type="PROSITE" id="PS51318">
    <property type="entry name" value="TAT"/>
    <property type="match status" value="1"/>
</dbReference>
<proteinExistence type="predicted"/>
<evidence type="ECO:0008006" key="4">
    <source>
        <dbReference type="Google" id="ProtNLM"/>
    </source>
</evidence>
<keyword evidence="1" id="KW-0732">Signal</keyword>
<accession>A0ABP3V4Y3</accession>
<dbReference type="InterPro" id="IPR029021">
    <property type="entry name" value="Prot-tyrosine_phosphatase-like"/>
</dbReference>
<keyword evidence="3" id="KW-1185">Reference proteome</keyword>
<evidence type="ECO:0000313" key="2">
    <source>
        <dbReference type="EMBL" id="GAA0748403.1"/>
    </source>
</evidence>
<dbReference type="Gene3D" id="3.90.190.10">
    <property type="entry name" value="Protein tyrosine phosphatase superfamily"/>
    <property type="match status" value="1"/>
</dbReference>
<evidence type="ECO:0000313" key="3">
    <source>
        <dbReference type="Proteomes" id="UP001500279"/>
    </source>
</evidence>
<feature type="chain" id="PRO_5045910767" description="Phosphatase" evidence="1">
    <location>
        <begin position="28"/>
        <end position="186"/>
    </location>
</feature>
<sequence length="186" mass="19852">MPLALNPSRRAWLLTLSLAAMSGIAAAASDAAPKIDAPNVVPITPRLISAGQPTAAALGKLGAQGFGAVIYLAPPTSSDAVKGEAEIVRRQGLQFTNIPIEFNKPGPQDFADFEKAMAAAGDRKVLVHCQVNMRGSSMVFLHRVITGKEDPEVAYASVTKVWAPSGVWREFIVNTLRAHDVDFEPY</sequence>
<dbReference type="SUPFAM" id="SSF52799">
    <property type="entry name" value="(Phosphotyrosine protein) phosphatases II"/>
    <property type="match status" value="1"/>
</dbReference>
<comment type="caution">
    <text evidence="2">The sequence shown here is derived from an EMBL/GenBank/DDBJ whole genome shotgun (WGS) entry which is preliminary data.</text>
</comment>
<dbReference type="Proteomes" id="UP001500279">
    <property type="component" value="Unassembled WGS sequence"/>
</dbReference>
<dbReference type="CDD" id="cd14503">
    <property type="entry name" value="PTP-bact"/>
    <property type="match status" value="1"/>
</dbReference>
<dbReference type="EMBL" id="BAAAEW010000008">
    <property type="protein sequence ID" value="GAA0748403.1"/>
    <property type="molecule type" value="Genomic_DNA"/>
</dbReference>
<reference evidence="3" key="1">
    <citation type="journal article" date="2019" name="Int. J. Syst. Evol. Microbiol.">
        <title>The Global Catalogue of Microorganisms (GCM) 10K type strain sequencing project: providing services to taxonomists for standard genome sequencing and annotation.</title>
        <authorList>
            <consortium name="The Broad Institute Genomics Platform"/>
            <consortium name="The Broad Institute Genome Sequencing Center for Infectious Disease"/>
            <person name="Wu L."/>
            <person name="Ma J."/>
        </authorList>
    </citation>
    <scope>NUCLEOTIDE SEQUENCE [LARGE SCALE GENOMIC DNA]</scope>
    <source>
        <strain evidence="3">JCM 15503</strain>
    </source>
</reference>
<organism evidence="2 3">
    <name type="scientific">Ideonella azotifigens</name>
    <dbReference type="NCBI Taxonomy" id="513160"/>
    <lineage>
        <taxon>Bacteria</taxon>
        <taxon>Pseudomonadati</taxon>
        <taxon>Pseudomonadota</taxon>
        <taxon>Betaproteobacteria</taxon>
        <taxon>Burkholderiales</taxon>
        <taxon>Sphaerotilaceae</taxon>
        <taxon>Ideonella</taxon>
    </lineage>
</organism>
<dbReference type="RefSeq" id="WP_141291501.1">
    <property type="nucleotide sequence ID" value="NZ_BAAAEW010000008.1"/>
</dbReference>
<protein>
    <recommendedName>
        <fullName evidence="4">Phosphatase</fullName>
    </recommendedName>
</protein>
<feature type="signal peptide" evidence="1">
    <location>
        <begin position="1"/>
        <end position="27"/>
    </location>
</feature>
<gene>
    <name evidence="2" type="ORF">GCM10009107_17850</name>
</gene>
<evidence type="ECO:0000256" key="1">
    <source>
        <dbReference type="SAM" id="SignalP"/>
    </source>
</evidence>
<dbReference type="InterPro" id="IPR006311">
    <property type="entry name" value="TAT_signal"/>
</dbReference>
<name>A0ABP3V4Y3_9BURK</name>